<comment type="caution">
    <text evidence="1">The sequence shown here is derived from an EMBL/GenBank/DDBJ whole genome shotgun (WGS) entry which is preliminary data.</text>
</comment>
<name>A0ABW6BCF8_9SPHI</name>
<evidence type="ECO:0008006" key="3">
    <source>
        <dbReference type="Google" id="ProtNLM"/>
    </source>
</evidence>
<evidence type="ECO:0000313" key="1">
    <source>
        <dbReference type="EMBL" id="MFD2966174.1"/>
    </source>
</evidence>
<gene>
    <name evidence="1" type="ORF">ACFS7Y_02185</name>
</gene>
<sequence>MIAVITGDIVRSRSAQPEIWLPILEKAIAVYAKTYDVFRGDSFQMEVSLEQAFTAAFYIKAAMIEAGLDVRLGIGIGEKDHNSPHIKTTFGSALVYSGEAFDELKKDTLYLKSANAEFNALCNTILPLLSELCLRWTPNIAETVKVALQHDGANQVELAKILHKKYQSQVSTALQKAGFSKMQHALSYCTQQLLKL</sequence>
<evidence type="ECO:0000313" key="2">
    <source>
        <dbReference type="Proteomes" id="UP001597525"/>
    </source>
</evidence>
<proteinExistence type="predicted"/>
<protein>
    <recommendedName>
        <fullName evidence="3">Transcriptional regulator</fullName>
    </recommendedName>
</protein>
<accession>A0ABW6BCF8</accession>
<dbReference type="RefSeq" id="WP_320183965.1">
    <property type="nucleotide sequence ID" value="NZ_CP138332.1"/>
</dbReference>
<keyword evidence="2" id="KW-1185">Reference proteome</keyword>
<dbReference type="Proteomes" id="UP001597525">
    <property type="component" value="Unassembled WGS sequence"/>
</dbReference>
<reference evidence="2" key="1">
    <citation type="journal article" date="2019" name="Int. J. Syst. Evol. Microbiol.">
        <title>The Global Catalogue of Microorganisms (GCM) 10K type strain sequencing project: providing services to taxonomists for standard genome sequencing and annotation.</title>
        <authorList>
            <consortium name="The Broad Institute Genomics Platform"/>
            <consortium name="The Broad Institute Genome Sequencing Center for Infectious Disease"/>
            <person name="Wu L."/>
            <person name="Ma J."/>
        </authorList>
    </citation>
    <scope>NUCLEOTIDE SEQUENCE [LARGE SCALE GENOMIC DNA]</scope>
    <source>
        <strain evidence="2">KCTC 22814</strain>
    </source>
</reference>
<dbReference type="EMBL" id="JBHUPB010000003">
    <property type="protein sequence ID" value="MFD2966174.1"/>
    <property type="molecule type" value="Genomic_DNA"/>
</dbReference>
<organism evidence="1 2">
    <name type="scientific">Sphingobacterium bambusae</name>
    <dbReference type="NCBI Taxonomy" id="662858"/>
    <lineage>
        <taxon>Bacteria</taxon>
        <taxon>Pseudomonadati</taxon>
        <taxon>Bacteroidota</taxon>
        <taxon>Sphingobacteriia</taxon>
        <taxon>Sphingobacteriales</taxon>
        <taxon>Sphingobacteriaceae</taxon>
        <taxon>Sphingobacterium</taxon>
    </lineage>
</organism>